<name>Q7YTQ3_CAEEL</name>
<dbReference type="SMR" id="Q7YTQ3"/>
<evidence type="ECO:0000313" key="4">
    <source>
        <dbReference type="WormBase" id="F01D4.9"/>
    </source>
</evidence>
<evidence type="ECO:0000313" key="3">
    <source>
        <dbReference type="Proteomes" id="UP000001940"/>
    </source>
</evidence>
<dbReference type="PANTHER" id="PTHR47411">
    <property type="entry name" value="B3GNT1, BETA-1,3-N-ACETYLGUCOSAMINYLTRANSFERASE 1, HOMOLOG"/>
    <property type="match status" value="1"/>
</dbReference>
<protein>
    <submittedName>
        <fullName evidence="2">I-beta-1,3-N-acetylglucosaminyltransferase</fullName>
    </submittedName>
</protein>
<dbReference type="HOGENOM" id="CLU_062306_0_0_1"/>
<dbReference type="PaxDb" id="6239-F01D4.9"/>
<dbReference type="EMBL" id="BX284604">
    <property type="protein sequence ID" value="CAE17756.1"/>
    <property type="molecule type" value="Genomic_DNA"/>
</dbReference>
<reference evidence="2 3" key="1">
    <citation type="journal article" date="1998" name="Science">
        <title>Genome sequence of the nematode C. elegans: a platform for investigating biology.</title>
        <authorList>
            <consortium name="The C. elegans sequencing consortium"/>
            <person name="Sulson J.E."/>
            <person name="Waterston R."/>
        </authorList>
    </citation>
    <scope>NUCLEOTIDE SEQUENCE [LARGE SCALE GENOMIC DNA]</scope>
    <source>
        <strain evidence="2 3">Bristol N2</strain>
    </source>
</reference>
<dbReference type="Pfam" id="PF13896">
    <property type="entry name" value="Glyco_transf_49"/>
    <property type="match status" value="1"/>
</dbReference>
<keyword evidence="1" id="KW-0472">Membrane</keyword>
<dbReference type="InParanoid" id="Q7YTQ3"/>
<dbReference type="KEGG" id="cel:CELE_F01D4.9"/>
<organism evidence="2 3">
    <name type="scientific">Caenorhabditis elegans</name>
    <dbReference type="NCBI Taxonomy" id="6239"/>
    <lineage>
        <taxon>Eukaryota</taxon>
        <taxon>Metazoa</taxon>
        <taxon>Ecdysozoa</taxon>
        <taxon>Nematoda</taxon>
        <taxon>Chromadorea</taxon>
        <taxon>Rhabditida</taxon>
        <taxon>Rhabditina</taxon>
        <taxon>Rhabditomorpha</taxon>
        <taxon>Rhabditoidea</taxon>
        <taxon>Rhabditidae</taxon>
        <taxon>Peloderinae</taxon>
        <taxon>Caenorhabditis</taxon>
    </lineage>
</organism>
<dbReference type="Proteomes" id="UP000001940">
    <property type="component" value="Chromosome IV"/>
</dbReference>
<dbReference type="CAZy" id="GT49">
    <property type="family name" value="Glycosyltransferase Family 49"/>
</dbReference>
<dbReference type="OrthoDB" id="9974378at2759"/>
<dbReference type="UCSC" id="F01D4.9">
    <property type="organism name" value="c. elegans"/>
</dbReference>
<dbReference type="Bgee" id="WBGene00008491">
    <property type="expression patterns" value="Expressed in larva"/>
</dbReference>
<dbReference type="CTD" id="3564773"/>
<dbReference type="AlphaFoldDB" id="Q7YTQ3"/>
<keyword evidence="1" id="KW-1133">Transmembrane helix</keyword>
<dbReference type="FunCoup" id="Q7YTQ3">
    <property type="interactions" value="290"/>
</dbReference>
<evidence type="ECO:0000313" key="2">
    <source>
        <dbReference type="EMBL" id="CAE17756.1"/>
    </source>
</evidence>
<sequence>MRGIARIIVHFLVLFQILCCVYFATNMIRRKPGFRISDSSGTSTKRNETLGEYIRYESKKYGSDFCVAYNVTKATGNFRDDGLEPISLVLHATSHFMREIEGQCSSRNWNGPISISLFVDRTSSEAVDYLHEVHRCSAKVNQKLSVHVVYRMSPFQKFCDPILIKRSNRKCTSFNSTIRSRERSRVIPPFQIYPINVMRNVARKGALSYIHMTADVEMMFSDGFALKMKPLANKYINGKDKKLLVIRRFEVDNKAHVPADNKELFLMIKAFRAFEFHHKYFPAGHTIESLWQWFRMSKNQTEAYAWKIDYKSSSWEAQLILHRKDPYNPEYIPTRIRDQQSLVYELCRANYTFHLASHVFNVHRGVKTKETNLSSAVLTHQKRLRTRSYKRFMHYINTTYPDTFDQCGKFVM</sequence>
<dbReference type="eggNOG" id="KOG3765">
    <property type="taxonomic scope" value="Eukaryota"/>
</dbReference>
<keyword evidence="3" id="KW-1185">Reference proteome</keyword>
<proteinExistence type="predicted"/>
<feature type="transmembrane region" description="Helical" evidence="1">
    <location>
        <begin position="7"/>
        <end position="25"/>
    </location>
</feature>
<dbReference type="PhylomeDB" id="Q7YTQ3"/>
<dbReference type="GeneID" id="3564773"/>
<dbReference type="RefSeq" id="NP_001023113.1">
    <property type="nucleotide sequence ID" value="NM_001027942.3"/>
</dbReference>
<dbReference type="PANTHER" id="PTHR47411:SF3">
    <property type="entry name" value="I-BETA-1,3-N-ACETYLGLUCOSAMINYLTRANSFERASE"/>
    <property type="match status" value="1"/>
</dbReference>
<keyword evidence="1" id="KW-0812">Transmembrane</keyword>
<dbReference type="AGR" id="WB:WBGene00008491"/>
<dbReference type="OMA" id="EGRQDKM"/>
<accession>Q7YTQ3</accession>
<gene>
    <name evidence="2 4" type="primary">bgnt-1.1</name>
    <name evidence="2" type="ORF">CELE_F01D4.9</name>
    <name evidence="4" type="ORF">F01D4.9</name>
</gene>
<dbReference type="STRING" id="6239.F01D4.9.1"/>
<evidence type="ECO:0000256" key="1">
    <source>
        <dbReference type="SAM" id="Phobius"/>
    </source>
</evidence>
<dbReference type="WormBase" id="F01D4.9">
    <property type="protein sequence ID" value="CE34793"/>
    <property type="gene ID" value="WBGene00008491"/>
    <property type="gene designation" value="bgnt-1.1"/>
</dbReference>